<comment type="caution">
    <text evidence="8">The sequence shown here is derived from an EMBL/GenBank/DDBJ whole genome shotgun (WGS) entry which is preliminary data.</text>
</comment>
<evidence type="ECO:0000313" key="8">
    <source>
        <dbReference type="EMBL" id="MDU0112897.1"/>
    </source>
</evidence>
<evidence type="ECO:0000313" key="9">
    <source>
        <dbReference type="Proteomes" id="UP001257914"/>
    </source>
</evidence>
<feature type="transmembrane region" description="Helical" evidence="7">
    <location>
        <begin position="120"/>
        <end position="138"/>
    </location>
</feature>
<dbReference type="InterPro" id="IPR052031">
    <property type="entry name" value="Membrane_Transporter-Flippase"/>
</dbReference>
<keyword evidence="3" id="KW-1003">Cell membrane</keyword>
<feature type="transmembrane region" description="Helical" evidence="7">
    <location>
        <begin position="75"/>
        <end position="96"/>
    </location>
</feature>
<keyword evidence="4 7" id="KW-0812">Transmembrane</keyword>
<dbReference type="PIRSF" id="PIRSF006603">
    <property type="entry name" value="DinF"/>
    <property type="match status" value="1"/>
</dbReference>
<feature type="transmembrane region" description="Helical" evidence="7">
    <location>
        <begin position="150"/>
        <end position="169"/>
    </location>
</feature>
<evidence type="ECO:0000256" key="5">
    <source>
        <dbReference type="ARBA" id="ARBA00022989"/>
    </source>
</evidence>
<gene>
    <name evidence="8" type="ORF">RT723_07770</name>
</gene>
<dbReference type="RefSeq" id="WP_315946561.1">
    <property type="nucleotide sequence ID" value="NZ_JAWCUA010000007.1"/>
</dbReference>
<organism evidence="8 9">
    <name type="scientific">Psychrosphaera aquimarina</name>
    <dbReference type="NCBI Taxonomy" id="2044854"/>
    <lineage>
        <taxon>Bacteria</taxon>
        <taxon>Pseudomonadati</taxon>
        <taxon>Pseudomonadota</taxon>
        <taxon>Gammaproteobacteria</taxon>
        <taxon>Alteromonadales</taxon>
        <taxon>Pseudoalteromonadaceae</taxon>
        <taxon>Psychrosphaera</taxon>
    </lineage>
</organism>
<evidence type="ECO:0000256" key="3">
    <source>
        <dbReference type="ARBA" id="ARBA00022475"/>
    </source>
</evidence>
<dbReference type="Pfam" id="PF01554">
    <property type="entry name" value="MatE"/>
    <property type="match status" value="2"/>
</dbReference>
<evidence type="ECO:0000256" key="7">
    <source>
        <dbReference type="SAM" id="Phobius"/>
    </source>
</evidence>
<evidence type="ECO:0000256" key="6">
    <source>
        <dbReference type="ARBA" id="ARBA00023136"/>
    </source>
</evidence>
<keyword evidence="2" id="KW-0813">Transport</keyword>
<sequence length="434" mass="46612">MTKQVLFGMLMLMSFNLIDTYFIGLLGTDPLAAISFTFPVTFTIISLSIGLGIGTSAVIAKARGANLLEQAKDDGLGALILSFILVAVLAFLTYLFTNEIFTLLGAKSDLLPLIHEYMDIWYIGAVFLMSPMVGNAVLRASGDAKTPSIIMATSGLINAILDPLLIFGIGPFPELGIQGAAIASVIAWAFGFVIVIYILAVKRKLIWIRWIPITQFIAVSKRILKIGLPAAGANMLTPIAMAVLTAIIAVHGNAAVAGFGVGTRIESIASMVVLALSMTLPPFISQNFGAGQWDRVEQAYKSVIKFVLLWQLGVYLLLALAAGYIAMAFGKDDPVVMDVIKLFIWTLPLSYGFQGIIILSNSSLNALHRPMSALVLSVIRLFVFYVPFAYLGSVYFGLVGLFVGALIGNVFTAIIAYKWFLKALPQAAVVKAEG</sequence>
<protein>
    <submittedName>
        <fullName evidence="8">MATE family efflux transporter</fullName>
    </submittedName>
</protein>
<evidence type="ECO:0000256" key="4">
    <source>
        <dbReference type="ARBA" id="ARBA00022692"/>
    </source>
</evidence>
<feature type="transmembrane region" description="Helical" evidence="7">
    <location>
        <begin position="306"/>
        <end position="327"/>
    </location>
</feature>
<proteinExistence type="predicted"/>
<evidence type="ECO:0000256" key="1">
    <source>
        <dbReference type="ARBA" id="ARBA00004429"/>
    </source>
</evidence>
<feature type="transmembrane region" description="Helical" evidence="7">
    <location>
        <begin position="175"/>
        <end position="200"/>
    </location>
</feature>
<feature type="transmembrane region" description="Helical" evidence="7">
    <location>
        <begin position="339"/>
        <end position="359"/>
    </location>
</feature>
<evidence type="ECO:0000256" key="2">
    <source>
        <dbReference type="ARBA" id="ARBA00022448"/>
    </source>
</evidence>
<dbReference type="PANTHER" id="PTHR43549:SF3">
    <property type="entry name" value="MULTIDRUG RESISTANCE PROTEIN YPNP-RELATED"/>
    <property type="match status" value="1"/>
</dbReference>
<comment type="subcellular location">
    <subcellularLocation>
        <location evidence="1">Cell inner membrane</location>
        <topology evidence="1">Multi-pass membrane protein</topology>
    </subcellularLocation>
</comment>
<feature type="transmembrane region" description="Helical" evidence="7">
    <location>
        <begin position="394"/>
        <end position="417"/>
    </location>
</feature>
<dbReference type="InterPro" id="IPR048279">
    <property type="entry name" value="MdtK-like"/>
</dbReference>
<dbReference type="InterPro" id="IPR002528">
    <property type="entry name" value="MATE_fam"/>
</dbReference>
<dbReference type="PANTHER" id="PTHR43549">
    <property type="entry name" value="MULTIDRUG RESISTANCE PROTEIN YPNP-RELATED"/>
    <property type="match status" value="1"/>
</dbReference>
<keyword evidence="6 7" id="KW-0472">Membrane</keyword>
<feature type="transmembrane region" description="Helical" evidence="7">
    <location>
        <begin position="371"/>
        <end position="388"/>
    </location>
</feature>
<dbReference type="Proteomes" id="UP001257914">
    <property type="component" value="Unassembled WGS sequence"/>
</dbReference>
<feature type="transmembrane region" description="Helical" evidence="7">
    <location>
        <begin position="32"/>
        <end position="54"/>
    </location>
</feature>
<reference evidence="8 9" key="1">
    <citation type="submission" date="2023-10" db="EMBL/GenBank/DDBJ databases">
        <title>Psychrosphaera aquimaarina strain SW33 isolated from seawater.</title>
        <authorList>
            <person name="Bayburt H."/>
            <person name="Kim J.M."/>
            <person name="Choi B.J."/>
            <person name="Jeon C.O."/>
        </authorList>
    </citation>
    <scope>NUCLEOTIDE SEQUENCE [LARGE SCALE GENOMIC DNA]</scope>
    <source>
        <strain evidence="8 9">KCTC 52743</strain>
    </source>
</reference>
<accession>A0ABU3QZQ4</accession>
<keyword evidence="5 7" id="KW-1133">Transmembrane helix</keyword>
<keyword evidence="9" id="KW-1185">Reference proteome</keyword>
<name>A0ABU3QZQ4_9GAMM</name>
<dbReference type="EMBL" id="JAWCUA010000007">
    <property type="protein sequence ID" value="MDU0112897.1"/>
    <property type="molecule type" value="Genomic_DNA"/>
</dbReference>
<dbReference type="NCBIfam" id="TIGR00797">
    <property type="entry name" value="matE"/>
    <property type="match status" value="1"/>
</dbReference>
<feature type="transmembrane region" description="Helical" evidence="7">
    <location>
        <begin position="7"/>
        <end position="26"/>
    </location>
</feature>
<feature type="transmembrane region" description="Helical" evidence="7">
    <location>
        <begin position="267"/>
        <end position="285"/>
    </location>
</feature>